<dbReference type="PANTHER" id="PTHR38767:SF1">
    <property type="entry name" value="DNA POLYMERASE III SUBUNIT CHI"/>
    <property type="match status" value="1"/>
</dbReference>
<dbReference type="InterPro" id="IPR007459">
    <property type="entry name" value="DNA_pol3_chi"/>
</dbReference>
<dbReference type="GO" id="GO:0003887">
    <property type="term" value="F:DNA-directed DNA polymerase activity"/>
    <property type="evidence" value="ECO:0007669"/>
    <property type="project" value="InterPro"/>
</dbReference>
<dbReference type="PANTHER" id="PTHR38767">
    <property type="entry name" value="DNA POLYMERASE III SUBUNIT CHI"/>
    <property type="match status" value="1"/>
</dbReference>
<sequence length="146" mass="15927">MTEIDVHFNAPDKVHHACRLLRKAVVAAGAKVAVAGDRATLDSLDASLWQFSATDFIAHCRGDADAEVLARSPVVLLDGPSQGAPSHRQVLVNLGCELPTGFERFERLIDVVGTDEAERQSGRQRWRHYAERGYAITRHDIGGGGR</sequence>
<dbReference type="SUPFAM" id="SSF102400">
    <property type="entry name" value="DNA polymerase III chi subunit"/>
    <property type="match status" value="1"/>
</dbReference>
<dbReference type="AlphaFoldDB" id="A0A2W5PRP9"/>
<dbReference type="InterPro" id="IPR036768">
    <property type="entry name" value="PolIII_chi_sf"/>
</dbReference>
<dbReference type="Pfam" id="PF04364">
    <property type="entry name" value="DNA_pol3_chi"/>
    <property type="match status" value="1"/>
</dbReference>
<evidence type="ECO:0000313" key="1">
    <source>
        <dbReference type="EMBL" id="PZQ66999.1"/>
    </source>
</evidence>
<dbReference type="Gene3D" id="3.40.50.10110">
    <property type="entry name" value="DNA polymerase III subunit chi"/>
    <property type="match status" value="1"/>
</dbReference>
<organism evidence="1 2">
    <name type="scientific">Variovorax paradoxus</name>
    <dbReference type="NCBI Taxonomy" id="34073"/>
    <lineage>
        <taxon>Bacteria</taxon>
        <taxon>Pseudomonadati</taxon>
        <taxon>Pseudomonadota</taxon>
        <taxon>Betaproteobacteria</taxon>
        <taxon>Burkholderiales</taxon>
        <taxon>Comamonadaceae</taxon>
        <taxon>Variovorax</taxon>
    </lineage>
</organism>
<dbReference type="GO" id="GO:0032298">
    <property type="term" value="P:positive regulation of DNA-templated DNA replication initiation"/>
    <property type="evidence" value="ECO:0007669"/>
    <property type="project" value="TreeGrafter"/>
</dbReference>
<accession>A0A2W5PRP9</accession>
<dbReference type="GO" id="GO:0006260">
    <property type="term" value="P:DNA replication"/>
    <property type="evidence" value="ECO:0007669"/>
    <property type="project" value="InterPro"/>
</dbReference>
<gene>
    <name evidence="1" type="ORF">DI563_22255</name>
</gene>
<dbReference type="EMBL" id="QFPP01000376">
    <property type="protein sequence ID" value="PZQ66999.1"/>
    <property type="molecule type" value="Genomic_DNA"/>
</dbReference>
<reference evidence="1 2" key="1">
    <citation type="submission" date="2017-08" db="EMBL/GenBank/DDBJ databases">
        <title>Infants hospitalized years apart are colonized by the same room-sourced microbial strains.</title>
        <authorList>
            <person name="Brooks B."/>
            <person name="Olm M.R."/>
            <person name="Firek B.A."/>
            <person name="Baker R."/>
            <person name="Thomas B.C."/>
            <person name="Morowitz M.J."/>
            <person name="Banfield J.F."/>
        </authorList>
    </citation>
    <scope>NUCLEOTIDE SEQUENCE [LARGE SCALE GENOMIC DNA]</scope>
    <source>
        <strain evidence="1">S2_005_003_R2_41</strain>
    </source>
</reference>
<dbReference type="GO" id="GO:0003677">
    <property type="term" value="F:DNA binding"/>
    <property type="evidence" value="ECO:0007669"/>
    <property type="project" value="InterPro"/>
</dbReference>
<comment type="caution">
    <text evidence="1">The sequence shown here is derived from an EMBL/GenBank/DDBJ whole genome shotgun (WGS) entry which is preliminary data.</text>
</comment>
<protein>
    <submittedName>
        <fullName evidence="1">DNA polymerase III subunit chi</fullName>
    </submittedName>
</protein>
<dbReference type="Proteomes" id="UP000249135">
    <property type="component" value="Unassembled WGS sequence"/>
</dbReference>
<proteinExistence type="predicted"/>
<name>A0A2W5PRP9_VARPD</name>
<evidence type="ECO:0000313" key="2">
    <source>
        <dbReference type="Proteomes" id="UP000249135"/>
    </source>
</evidence>